<evidence type="ECO:0000313" key="1">
    <source>
        <dbReference type="EMBL" id="KUJ46838.1"/>
    </source>
</evidence>
<comment type="caution">
    <text evidence="1">The sequence shown here is derived from an EMBL/GenBank/DDBJ whole genome shotgun (WGS) entry which is preliminary data.</text>
</comment>
<dbReference type="EMBL" id="LMWI01000002">
    <property type="protein sequence ID" value="KUJ46838.1"/>
    <property type="molecule type" value="Genomic_DNA"/>
</dbReference>
<reference evidence="1 2" key="1">
    <citation type="submission" date="2015-10" db="EMBL/GenBank/DDBJ databases">
        <authorList>
            <person name="Ju K.-S."/>
            <person name="Doroghazi J.R."/>
            <person name="Metcalf W.W."/>
        </authorList>
    </citation>
    <scope>NUCLEOTIDE SEQUENCE [LARGE SCALE GENOMIC DNA]</scope>
    <source>
        <strain evidence="1 2">NRRL B-24793</strain>
    </source>
</reference>
<proteinExistence type="predicted"/>
<dbReference type="AlphaFoldDB" id="A0A9X0LE84"/>
<dbReference type="Proteomes" id="UP000053246">
    <property type="component" value="Unassembled WGS sequence"/>
</dbReference>
<evidence type="ECO:0000313" key="2">
    <source>
        <dbReference type="Proteomes" id="UP000053246"/>
    </source>
</evidence>
<sequence length="546" mass="57713">MELSDRLSPAGASLGASTRNRRRIVGKVVAAALVPAILLAIGAPAVAASNTLTITTLDRNGKKVNVTTTVVNLATSSSRSVKSNKSTKLPKGSYAVLASIRTGSAVTLGARTVKVSGASKTTVDARKGKKITLGVSPAPAGEGIMAQTRAQICTKSDSASYDVEASDWDGSSLYVIPNSSKKLAFGAMRQWSDSSGLSDSYAVMYTRTGVPSGLSKTYKRSSLGTVNATGRQGTAATVDGLHLAVQPIKRVCGDHMYAGLFGADRPYRTKVHLSPGNWLIRASSYAAAKDGTTVTLGGYMVSRKVVAGESHTLNFFRAAWGPSARLPVVINGRISYSLNSMFADPGFPRDDNVEGGDKATATLTFGGKTVKTKKDKGWEPGDTYLEYKVKKSGWYKLTNNASRYYPEITFPAGMLSPKTSVTYRFKAKPNTSVTAPVYAVTMLPTGLNLYNQAKPGSTTDVKLTLSRPKLNPDAKLGKNPKVKTVTAKASFDGGKTWRSVKVKKIDGTWTAQVGNPTSGAVSLRAKVTDTTGGYTDVTIIRAYAIG</sequence>
<keyword evidence="2" id="KW-1185">Reference proteome</keyword>
<protein>
    <submittedName>
        <fullName evidence="1">Uncharacterized protein</fullName>
    </submittedName>
</protein>
<gene>
    <name evidence="1" type="ORF">ADL17_28685</name>
</gene>
<name>A0A9X0LE84_9ACTN</name>
<organism evidence="1 2">
    <name type="scientific">Micromonospora maris</name>
    <dbReference type="NCBI Taxonomy" id="1003110"/>
    <lineage>
        <taxon>Bacteria</taxon>
        <taxon>Bacillati</taxon>
        <taxon>Actinomycetota</taxon>
        <taxon>Actinomycetes</taxon>
        <taxon>Micromonosporales</taxon>
        <taxon>Micromonosporaceae</taxon>
        <taxon>Micromonospora</taxon>
    </lineage>
</organism>
<accession>A0A9X0LE84</accession>